<dbReference type="RefSeq" id="XP_030636016.1">
    <property type="nucleotide sequence ID" value="XM_030780156.1"/>
</dbReference>
<dbReference type="PANTHER" id="PTHR19134">
    <property type="entry name" value="RECEPTOR-TYPE TYROSINE-PROTEIN PHOSPHATASE"/>
    <property type="match status" value="1"/>
</dbReference>
<dbReference type="SMART" id="SM00404">
    <property type="entry name" value="PTPc_motif"/>
    <property type="match status" value="1"/>
</dbReference>
<dbReference type="SMART" id="SM00516">
    <property type="entry name" value="SEC14"/>
    <property type="match status" value="1"/>
</dbReference>
<dbReference type="InterPro" id="IPR036865">
    <property type="entry name" value="CRAL-TRIO_dom_sf"/>
</dbReference>
<evidence type="ECO:0000259" key="12">
    <source>
        <dbReference type="PROSITE" id="PS50191"/>
    </source>
</evidence>
<organism evidence="13 14">
    <name type="scientific">Chanos chanos</name>
    <name type="common">Milkfish</name>
    <name type="synonym">Mugil chanos</name>
    <dbReference type="NCBI Taxonomy" id="29144"/>
    <lineage>
        <taxon>Eukaryota</taxon>
        <taxon>Metazoa</taxon>
        <taxon>Chordata</taxon>
        <taxon>Craniata</taxon>
        <taxon>Vertebrata</taxon>
        <taxon>Euteleostomi</taxon>
        <taxon>Actinopterygii</taxon>
        <taxon>Neopterygii</taxon>
        <taxon>Teleostei</taxon>
        <taxon>Ostariophysi</taxon>
        <taxon>Gonorynchiformes</taxon>
        <taxon>Chanidae</taxon>
        <taxon>Chanos</taxon>
    </lineage>
</organism>
<gene>
    <name evidence="14" type="primary">ptpn9a</name>
</gene>
<keyword evidence="4" id="KW-0378">Hydrolase</keyword>
<dbReference type="Pfam" id="PF00102">
    <property type="entry name" value="Y_phosphatase"/>
    <property type="match status" value="1"/>
</dbReference>
<keyword evidence="6" id="KW-0007">Acetylation</keyword>
<evidence type="ECO:0000256" key="3">
    <source>
        <dbReference type="ARBA" id="ARBA00022490"/>
    </source>
</evidence>
<dbReference type="SMART" id="SM01100">
    <property type="entry name" value="CRAL_TRIO_N"/>
    <property type="match status" value="1"/>
</dbReference>
<dbReference type="SMART" id="SM00194">
    <property type="entry name" value="PTPc"/>
    <property type="match status" value="1"/>
</dbReference>
<dbReference type="PROSITE" id="PS50056">
    <property type="entry name" value="TYR_PHOSPHATASE_2"/>
    <property type="match status" value="1"/>
</dbReference>
<dbReference type="Gene3D" id="1.10.8.20">
    <property type="entry name" value="N-terminal domain of phosphatidylinositol transfer protein sec14p"/>
    <property type="match status" value="1"/>
</dbReference>
<dbReference type="AlphaFoldDB" id="A0A6J2VY46"/>
<dbReference type="InParanoid" id="A0A6J2VY46"/>
<dbReference type="InterPro" id="IPR000387">
    <property type="entry name" value="Tyr_Pase_dom"/>
</dbReference>
<evidence type="ECO:0000256" key="5">
    <source>
        <dbReference type="ARBA" id="ARBA00022912"/>
    </source>
</evidence>
<dbReference type="FunFam" id="3.40.525.10:FF:000005">
    <property type="entry name" value="Tyrosine-protein phosphatase non-receptor type 9"/>
    <property type="match status" value="1"/>
</dbReference>
<accession>A0A6J2VY46</accession>
<evidence type="ECO:0000256" key="8">
    <source>
        <dbReference type="ARBA" id="ARBA00060781"/>
    </source>
</evidence>
<evidence type="ECO:0000256" key="7">
    <source>
        <dbReference type="ARBA" id="ARBA00055430"/>
    </source>
</evidence>
<evidence type="ECO:0000313" key="14">
    <source>
        <dbReference type="RefSeq" id="XP_030636016.1"/>
    </source>
</evidence>
<dbReference type="Gene3D" id="3.40.525.10">
    <property type="entry name" value="CRAL-TRIO lipid binding domain"/>
    <property type="match status" value="1"/>
</dbReference>
<dbReference type="InterPro" id="IPR000242">
    <property type="entry name" value="PTP_cat"/>
</dbReference>
<dbReference type="InterPro" id="IPR011074">
    <property type="entry name" value="CRAL/TRIO_N_dom"/>
</dbReference>
<dbReference type="FunFam" id="3.90.190.10:FF:000026">
    <property type="entry name" value="tyrosine-protein phosphatase non-receptor type 9"/>
    <property type="match status" value="1"/>
</dbReference>
<dbReference type="InterPro" id="IPR016130">
    <property type="entry name" value="Tyr_Pase_AS"/>
</dbReference>
<feature type="domain" description="Tyrosine specific protein phosphatases" evidence="11">
    <location>
        <begin position="466"/>
        <end position="550"/>
    </location>
</feature>
<dbReference type="GeneID" id="115816956"/>
<protein>
    <recommendedName>
        <fullName evidence="9">Tyrosine-protein phosphatase non-receptor type 9</fullName>
        <ecNumber evidence="2">3.1.3.48</ecNumber>
    </recommendedName>
</protein>
<comment type="similarity">
    <text evidence="8">Belongs to the protein-tyrosine phosphatase family. Non-receptor class 3 subfamily.</text>
</comment>
<feature type="domain" description="Tyrosine-protein phosphatase" evidence="10">
    <location>
        <begin position="289"/>
        <end position="559"/>
    </location>
</feature>
<dbReference type="PROSITE" id="PS00383">
    <property type="entry name" value="TYR_PHOSPHATASE_1"/>
    <property type="match status" value="1"/>
</dbReference>
<comment type="subcellular location">
    <subcellularLocation>
        <location evidence="1">Cytoplasm</location>
    </subcellularLocation>
</comment>
<keyword evidence="5" id="KW-0904">Protein phosphatase</keyword>
<dbReference type="SUPFAM" id="SSF46938">
    <property type="entry name" value="CRAL/TRIO N-terminal domain"/>
    <property type="match status" value="1"/>
</dbReference>
<dbReference type="InterPro" id="IPR050348">
    <property type="entry name" value="Protein-Tyr_Phosphatase"/>
</dbReference>
<dbReference type="PROSITE" id="PS50055">
    <property type="entry name" value="TYR_PHOSPHATASE_PTP"/>
    <property type="match status" value="1"/>
</dbReference>
<dbReference type="PRINTS" id="PR00700">
    <property type="entry name" value="PRTYPHPHTASE"/>
</dbReference>
<dbReference type="EC" id="3.1.3.48" evidence="2"/>
<dbReference type="CDD" id="cd14543">
    <property type="entry name" value="PTPc-N9"/>
    <property type="match status" value="1"/>
</dbReference>
<dbReference type="InterPro" id="IPR001251">
    <property type="entry name" value="CRAL-TRIO_dom"/>
</dbReference>
<evidence type="ECO:0000313" key="13">
    <source>
        <dbReference type="Proteomes" id="UP000504632"/>
    </source>
</evidence>
<dbReference type="SUPFAM" id="SSF52799">
    <property type="entry name" value="(Phosphotyrosine protein) phosphatases II"/>
    <property type="match status" value="1"/>
</dbReference>
<dbReference type="OrthoDB" id="10051650at2759"/>
<dbReference type="GO" id="GO:0004725">
    <property type="term" value="F:protein tyrosine phosphatase activity"/>
    <property type="evidence" value="ECO:0007669"/>
    <property type="project" value="UniProtKB-EC"/>
</dbReference>
<keyword evidence="13" id="KW-1185">Reference proteome</keyword>
<dbReference type="SUPFAM" id="SSF52087">
    <property type="entry name" value="CRAL/TRIO domain"/>
    <property type="match status" value="1"/>
</dbReference>
<sequence>MAAKLTTEEEQATKQFLEEITKWTTQHGVSPLSWDVAVKFLMARKFDVYRAIELFHSYREMRVKEGIVKLQPQEEPLRSELLSGKFTVLSVRDPSGASIALYTAKLHHPNKTGNHVVLQALFYLLDRAVESFETQRNGLVFIYDMGGSSYTNFELDLSKKILNLLKGAFPARLKKVFIVGAPVWFRVPYNLLSLLLKEKLRERVQMVRMTDLRRHFPRDCLPEHLGGSLPLDAHSLNQQLLLSQNGRVDPVDELVSIPLEDSSIHIPGPEAMKLPELMAHINRLQRAGIHQEYEEIRKEAPAGTFHHALAACNQERNRYGDVLCLDQTRVCLKARRNEKSDYINASFMDGYKQKNAYIGTQGPLEKTYGDFWRMCWEQNVLVIVMTTRTNEGGRRKCGQYWPLEEGGQEVYGHIAVVNQRVEKHPHYNKTTLDLHNTENCEQRQLTHFQFLSWPDYGVPTSAVALIDFLGAVKRQQEKAVKAMGSQWRGHPSGPPMIVHCSAGIGRTGTFCALDICLSQLQDVGTLNVCQTVRRMRTQRAFSIQTPEQYYFCHTAIIEHAQREGLLTANQ</sequence>
<dbReference type="CDD" id="cd00170">
    <property type="entry name" value="SEC14"/>
    <property type="match status" value="1"/>
</dbReference>
<reference evidence="14" key="1">
    <citation type="submission" date="2025-08" db="UniProtKB">
        <authorList>
            <consortium name="RefSeq"/>
        </authorList>
    </citation>
    <scope>IDENTIFICATION</scope>
</reference>
<evidence type="ECO:0000256" key="1">
    <source>
        <dbReference type="ARBA" id="ARBA00004496"/>
    </source>
</evidence>
<name>A0A6J2VY46_CHACN</name>
<keyword evidence="3" id="KW-0963">Cytoplasm</keyword>
<dbReference type="FunCoup" id="A0A6J2VY46">
    <property type="interactions" value="330"/>
</dbReference>
<dbReference type="Proteomes" id="UP000504632">
    <property type="component" value="Chromosome 1"/>
</dbReference>
<evidence type="ECO:0000256" key="2">
    <source>
        <dbReference type="ARBA" id="ARBA00013064"/>
    </source>
</evidence>
<dbReference type="InterPro" id="IPR003595">
    <property type="entry name" value="Tyr_Pase_cat"/>
</dbReference>
<evidence type="ECO:0000256" key="6">
    <source>
        <dbReference type="ARBA" id="ARBA00022990"/>
    </source>
</evidence>
<comment type="function">
    <text evidence="7">Protein-tyrosine phosphatase that could participate in the transfer of hydrophobic ligands or in functions of the Golgi apparatus.</text>
</comment>
<evidence type="ECO:0000256" key="4">
    <source>
        <dbReference type="ARBA" id="ARBA00022801"/>
    </source>
</evidence>
<dbReference type="Pfam" id="PF00650">
    <property type="entry name" value="CRAL_TRIO"/>
    <property type="match status" value="1"/>
</dbReference>
<dbReference type="PROSITE" id="PS50191">
    <property type="entry name" value="CRAL_TRIO"/>
    <property type="match status" value="1"/>
</dbReference>
<dbReference type="Gene3D" id="3.90.190.10">
    <property type="entry name" value="Protein tyrosine phosphatase superfamily"/>
    <property type="match status" value="1"/>
</dbReference>
<evidence type="ECO:0000259" key="11">
    <source>
        <dbReference type="PROSITE" id="PS50056"/>
    </source>
</evidence>
<feature type="domain" description="CRAL-TRIO" evidence="12">
    <location>
        <begin position="74"/>
        <end position="233"/>
    </location>
</feature>
<dbReference type="GO" id="GO:0005737">
    <property type="term" value="C:cytoplasm"/>
    <property type="evidence" value="ECO:0007669"/>
    <property type="project" value="UniProtKB-SubCell"/>
</dbReference>
<dbReference type="InterPro" id="IPR036273">
    <property type="entry name" value="CRAL/TRIO_N_dom_sf"/>
</dbReference>
<evidence type="ECO:0000256" key="9">
    <source>
        <dbReference type="ARBA" id="ARBA00069781"/>
    </source>
</evidence>
<dbReference type="PANTHER" id="PTHR19134:SF285">
    <property type="entry name" value="TYROSINE-PROTEIN PHOSPHATASE NON-RECEPTOR TYPE 9"/>
    <property type="match status" value="1"/>
</dbReference>
<dbReference type="CTD" id="100526653"/>
<dbReference type="InterPro" id="IPR029021">
    <property type="entry name" value="Prot-tyrosine_phosphatase-like"/>
</dbReference>
<proteinExistence type="inferred from homology"/>
<evidence type="ECO:0000259" key="10">
    <source>
        <dbReference type="PROSITE" id="PS50055"/>
    </source>
</evidence>